<dbReference type="CDD" id="cd22992">
    <property type="entry name" value="MOC1"/>
    <property type="match status" value="1"/>
</dbReference>
<gene>
    <name evidence="1" type="ORF">UFOVP156_36</name>
</gene>
<dbReference type="EMBL" id="LR798205">
    <property type="protein sequence ID" value="CAB5178791.1"/>
    <property type="molecule type" value="Genomic_DNA"/>
</dbReference>
<dbReference type="InterPro" id="IPR045290">
    <property type="entry name" value="MOC1-like"/>
</dbReference>
<sequence length="165" mass="18268">MRIIGIDPGLNGAIAVLDQSQKLLVCHDMPTVTLQSSKTTKRQVNEHQVAEILQRVQPTHAFLEFVSARPNQGVTSMFNFGVSYGIIRGVLGALQIPYSFVTPQKWQRDLGVAKGKDANRLRAIQLYPESVNYFSRARDDGRADAALIAHWGATQTYINFLAKGV</sequence>
<reference evidence="1" key="1">
    <citation type="submission" date="2020-05" db="EMBL/GenBank/DDBJ databases">
        <authorList>
            <person name="Chiriac C."/>
            <person name="Salcher M."/>
            <person name="Ghai R."/>
            <person name="Kavagutti S V."/>
        </authorList>
    </citation>
    <scope>NUCLEOTIDE SEQUENCE</scope>
</reference>
<dbReference type="GO" id="GO:0003676">
    <property type="term" value="F:nucleic acid binding"/>
    <property type="evidence" value="ECO:0007669"/>
    <property type="project" value="InterPro"/>
</dbReference>
<dbReference type="GO" id="GO:0008821">
    <property type="term" value="F:crossover junction DNA endonuclease activity"/>
    <property type="evidence" value="ECO:0007669"/>
    <property type="project" value="InterPro"/>
</dbReference>
<protein>
    <submittedName>
        <fullName evidence="1">Uncharacterized protein</fullName>
    </submittedName>
</protein>
<dbReference type="SUPFAM" id="SSF53098">
    <property type="entry name" value="Ribonuclease H-like"/>
    <property type="match status" value="1"/>
</dbReference>
<proteinExistence type="predicted"/>
<dbReference type="InterPro" id="IPR012337">
    <property type="entry name" value="RNaseH-like_sf"/>
</dbReference>
<organism evidence="1">
    <name type="scientific">uncultured Caudovirales phage</name>
    <dbReference type="NCBI Taxonomy" id="2100421"/>
    <lineage>
        <taxon>Viruses</taxon>
        <taxon>Duplodnaviria</taxon>
        <taxon>Heunggongvirae</taxon>
        <taxon>Uroviricota</taxon>
        <taxon>Caudoviricetes</taxon>
        <taxon>Peduoviridae</taxon>
        <taxon>Maltschvirus</taxon>
        <taxon>Maltschvirus maltsch</taxon>
    </lineage>
</organism>
<name>A0A6J7WAH2_9CAUD</name>
<dbReference type="PANTHER" id="PTHR36015:SF6">
    <property type="entry name" value="HOLLIDAY JUNCTION RESOLVASE MOC1, CHLOROPLASTIC-RELATED"/>
    <property type="match status" value="1"/>
</dbReference>
<accession>A0A6J7WAH2</accession>
<evidence type="ECO:0000313" key="1">
    <source>
        <dbReference type="EMBL" id="CAB5178791.1"/>
    </source>
</evidence>
<dbReference type="InterPro" id="IPR036397">
    <property type="entry name" value="RNaseH_sf"/>
</dbReference>
<dbReference type="PANTHER" id="PTHR36015">
    <property type="entry name" value="HOLLIDAY JUNCTION RESOLVASE MOC1, CHLOROPLASTIC-RELATED"/>
    <property type="match status" value="1"/>
</dbReference>
<dbReference type="Gene3D" id="3.30.420.10">
    <property type="entry name" value="Ribonuclease H-like superfamily/Ribonuclease H"/>
    <property type="match status" value="1"/>
</dbReference>